<dbReference type="Proteomes" id="UP001234178">
    <property type="component" value="Unassembled WGS sequence"/>
</dbReference>
<reference evidence="1 2" key="1">
    <citation type="journal article" date="2023" name="Nucleic Acids Res.">
        <title>The hologenome of Daphnia magna reveals possible DNA methylation and microbiome-mediated evolution of the host genome.</title>
        <authorList>
            <person name="Chaturvedi A."/>
            <person name="Li X."/>
            <person name="Dhandapani V."/>
            <person name="Marshall H."/>
            <person name="Kissane S."/>
            <person name="Cuenca-Cambronero M."/>
            <person name="Asole G."/>
            <person name="Calvet F."/>
            <person name="Ruiz-Romero M."/>
            <person name="Marangio P."/>
            <person name="Guigo R."/>
            <person name="Rago D."/>
            <person name="Mirbahai L."/>
            <person name="Eastwood N."/>
            <person name="Colbourne J.K."/>
            <person name="Zhou J."/>
            <person name="Mallon E."/>
            <person name="Orsini L."/>
        </authorList>
    </citation>
    <scope>NUCLEOTIDE SEQUENCE [LARGE SCALE GENOMIC DNA]</scope>
    <source>
        <strain evidence="1">LRV0_1</strain>
    </source>
</reference>
<organism evidence="1 2">
    <name type="scientific">Daphnia magna</name>
    <dbReference type="NCBI Taxonomy" id="35525"/>
    <lineage>
        <taxon>Eukaryota</taxon>
        <taxon>Metazoa</taxon>
        <taxon>Ecdysozoa</taxon>
        <taxon>Arthropoda</taxon>
        <taxon>Crustacea</taxon>
        <taxon>Branchiopoda</taxon>
        <taxon>Diplostraca</taxon>
        <taxon>Cladocera</taxon>
        <taxon>Anomopoda</taxon>
        <taxon>Daphniidae</taxon>
        <taxon>Daphnia</taxon>
    </lineage>
</organism>
<keyword evidence="2" id="KW-1185">Reference proteome</keyword>
<comment type="caution">
    <text evidence="1">The sequence shown here is derived from an EMBL/GenBank/DDBJ whole genome shotgun (WGS) entry which is preliminary data.</text>
</comment>
<proteinExistence type="predicted"/>
<gene>
    <name evidence="1" type="ORF">OUZ56_029757</name>
</gene>
<dbReference type="EMBL" id="JAOYFB010000040">
    <property type="protein sequence ID" value="KAK4037728.1"/>
    <property type="molecule type" value="Genomic_DNA"/>
</dbReference>
<accession>A0ABR0B7R5</accession>
<name>A0ABR0B7R5_9CRUS</name>
<evidence type="ECO:0000313" key="2">
    <source>
        <dbReference type="Proteomes" id="UP001234178"/>
    </source>
</evidence>
<protein>
    <recommendedName>
        <fullName evidence="3">Secreted protein</fullName>
    </recommendedName>
</protein>
<evidence type="ECO:0008006" key="3">
    <source>
        <dbReference type="Google" id="ProtNLM"/>
    </source>
</evidence>
<sequence>MKINLATLELSTSAFVWLLVAMLKNLTARCQLVLFSSLKGKPLKRAMVADDQKGFVKKVGTERFYGKDHCEGFFFYGSVV</sequence>
<evidence type="ECO:0000313" key="1">
    <source>
        <dbReference type="EMBL" id="KAK4037728.1"/>
    </source>
</evidence>